<dbReference type="PROSITE" id="PS00330">
    <property type="entry name" value="HEMOLYSIN_CALCIUM"/>
    <property type="match status" value="1"/>
</dbReference>
<protein>
    <submittedName>
        <fullName evidence="3">Uncharacterized protein</fullName>
    </submittedName>
</protein>
<dbReference type="Gene3D" id="2.150.10.10">
    <property type="entry name" value="Serralysin-like metalloprotease, C-terminal"/>
    <property type="match status" value="1"/>
</dbReference>
<name>A0A7V2T1Y4_LEUMU</name>
<feature type="compositionally biased region" description="Polar residues" evidence="2">
    <location>
        <begin position="68"/>
        <end position="80"/>
    </location>
</feature>
<gene>
    <name evidence="3" type="ORF">ENJ51_10225</name>
</gene>
<accession>A0A7V2T1Y4</accession>
<feature type="non-terminal residue" evidence="3">
    <location>
        <position position="139"/>
    </location>
</feature>
<reference evidence="3" key="1">
    <citation type="journal article" date="2020" name="mSystems">
        <title>Genome- and Community-Level Interaction Insights into Carbon Utilization and Element Cycling Functions of Hydrothermarchaeota in Hydrothermal Sediment.</title>
        <authorList>
            <person name="Zhou Z."/>
            <person name="Liu Y."/>
            <person name="Xu W."/>
            <person name="Pan J."/>
            <person name="Luo Z.H."/>
            <person name="Li M."/>
        </authorList>
    </citation>
    <scope>NUCLEOTIDE SEQUENCE [LARGE SCALE GENOMIC DNA]</scope>
    <source>
        <strain evidence="3">HyVt-493</strain>
    </source>
</reference>
<dbReference type="InterPro" id="IPR001343">
    <property type="entry name" value="Hemolysn_Ca-bd"/>
</dbReference>
<dbReference type="GO" id="GO:0005509">
    <property type="term" value="F:calcium ion binding"/>
    <property type="evidence" value="ECO:0007669"/>
    <property type="project" value="InterPro"/>
</dbReference>
<feature type="region of interest" description="Disordered" evidence="2">
    <location>
        <begin position="56"/>
        <end position="86"/>
    </location>
</feature>
<evidence type="ECO:0000256" key="1">
    <source>
        <dbReference type="ARBA" id="ARBA00022837"/>
    </source>
</evidence>
<dbReference type="Pfam" id="PF00353">
    <property type="entry name" value="HemolysinCabind"/>
    <property type="match status" value="1"/>
</dbReference>
<keyword evidence="1" id="KW-0106">Calcium</keyword>
<dbReference type="SUPFAM" id="SSF51120">
    <property type="entry name" value="beta-Roll"/>
    <property type="match status" value="1"/>
</dbReference>
<proteinExistence type="predicted"/>
<dbReference type="InterPro" id="IPR018511">
    <property type="entry name" value="Hemolysin-typ_Ca-bd_CS"/>
</dbReference>
<dbReference type="EMBL" id="DRMS01000384">
    <property type="protein sequence ID" value="HFC93175.1"/>
    <property type="molecule type" value="Genomic_DNA"/>
</dbReference>
<comment type="caution">
    <text evidence="3">The sequence shown here is derived from an EMBL/GenBank/DDBJ whole genome shotgun (WGS) entry which is preliminary data.</text>
</comment>
<sequence>MINTSMGVSVQTNISNQIESIRDTLTQLQSSSVGKQLPLPILNNLLQLVQSLISQLGDEKNSPDNKVATKNQQTASPASHDTTIALTADTIIGTEGDDNIEGNHENNRMRGLGGDDRLFGRQGNDVIFGGSGDDRLYGG</sequence>
<dbReference type="Proteomes" id="UP000885750">
    <property type="component" value="Unassembled WGS sequence"/>
</dbReference>
<dbReference type="PRINTS" id="PR00313">
    <property type="entry name" value="CABNDNGRPT"/>
</dbReference>
<evidence type="ECO:0000313" key="3">
    <source>
        <dbReference type="EMBL" id="HFC93175.1"/>
    </source>
</evidence>
<organism evidence="3">
    <name type="scientific">Leucothrix mucor</name>
    <dbReference type="NCBI Taxonomy" id="45248"/>
    <lineage>
        <taxon>Bacteria</taxon>
        <taxon>Pseudomonadati</taxon>
        <taxon>Pseudomonadota</taxon>
        <taxon>Gammaproteobacteria</taxon>
        <taxon>Thiotrichales</taxon>
        <taxon>Thiotrichaceae</taxon>
        <taxon>Leucothrix</taxon>
    </lineage>
</organism>
<dbReference type="AlphaFoldDB" id="A0A7V2T1Y4"/>
<evidence type="ECO:0000256" key="2">
    <source>
        <dbReference type="SAM" id="MobiDB-lite"/>
    </source>
</evidence>
<dbReference type="InterPro" id="IPR011049">
    <property type="entry name" value="Serralysin-like_metalloprot_C"/>
</dbReference>